<organism evidence="3">
    <name type="scientific">Erwinia billingiae (strain Eb661)</name>
    <dbReference type="NCBI Taxonomy" id="634500"/>
    <lineage>
        <taxon>Bacteria</taxon>
        <taxon>Pseudomonadati</taxon>
        <taxon>Pseudomonadota</taxon>
        <taxon>Gammaproteobacteria</taxon>
        <taxon>Enterobacterales</taxon>
        <taxon>Erwiniaceae</taxon>
        <taxon>Erwinia</taxon>
    </lineage>
</organism>
<dbReference type="Pfam" id="PF07356">
    <property type="entry name" value="DUF1481"/>
    <property type="match status" value="1"/>
</dbReference>
<protein>
    <recommendedName>
        <fullName evidence="4">DUF1481 domain-containing protein</fullName>
    </recommendedName>
</protein>
<feature type="chain" id="PRO_5003117924" description="DUF1481 domain-containing protein" evidence="1">
    <location>
        <begin position="26"/>
        <end position="227"/>
    </location>
</feature>
<dbReference type="KEGG" id="ebi:EbC_02750"/>
<dbReference type="InterPro" id="IPR010858">
    <property type="entry name" value="DUF1481"/>
</dbReference>
<keyword evidence="3" id="KW-1185">Reference proteome</keyword>
<dbReference type="EMBL" id="FP236843">
    <property type="protein sequence ID" value="CAX57806.1"/>
    <property type="molecule type" value="Genomic_DNA"/>
</dbReference>
<sequence>MCDNHTMIRNPITTSALFLMLLTLAGCSSTPKVPDFTASGYLADRGTVRIWRKDSHQHSSHLVTIYTPFNETTSETTDYQWQADKLVSIERKTKGDHPESVTLRFDQDGNLSFMQRQLDGRREALSADAIALYQFDAGRMLKISDDLIDGRVWLKQGHWSPSGTVTLCQGGEEKPTFDSFFMHYITQHQRESGKPVSISWLEAPKGTQLILVSAEDQCLSEPKEADF</sequence>
<evidence type="ECO:0000313" key="2">
    <source>
        <dbReference type="EMBL" id="CAX57806.1"/>
    </source>
</evidence>
<feature type="signal peptide" evidence="1">
    <location>
        <begin position="1"/>
        <end position="25"/>
    </location>
</feature>
<evidence type="ECO:0000313" key="3">
    <source>
        <dbReference type="Proteomes" id="UP000008793"/>
    </source>
</evidence>
<proteinExistence type="predicted"/>
<dbReference type="eggNOG" id="ENOG502Z82N">
    <property type="taxonomic scope" value="Bacteria"/>
</dbReference>
<gene>
    <name evidence="2" type="primary">yjaH</name>
    <name evidence="2" type="ordered locus">EbC_02750</name>
</gene>
<dbReference type="AlphaFoldDB" id="D8ML00"/>
<dbReference type="HOGENOM" id="CLU_112915_0_0_6"/>
<reference evidence="2 3" key="1">
    <citation type="journal article" date="2010" name="BMC Genomics">
        <title>Genome comparison of the epiphytic bacteria Erwinia billingiae and E. tasmaniensis with the pear pathogen E. pyrifoliae.</title>
        <authorList>
            <person name="Kube M."/>
            <person name="Migdoll A.M."/>
            <person name="Gehring I."/>
            <person name="Heitmann K."/>
            <person name="Mayer Y."/>
            <person name="Kuhl H."/>
            <person name="Knaust F."/>
            <person name="Geider K."/>
            <person name="Reinhardt R."/>
        </authorList>
    </citation>
    <scope>NUCLEOTIDE SEQUENCE [LARGE SCALE GENOMIC DNA]</scope>
    <source>
        <strain evidence="2 3">Eb661</strain>
    </source>
</reference>
<evidence type="ECO:0000256" key="1">
    <source>
        <dbReference type="SAM" id="SignalP"/>
    </source>
</evidence>
<name>D8ML00_ERWBE</name>
<evidence type="ECO:0008006" key="4">
    <source>
        <dbReference type="Google" id="ProtNLM"/>
    </source>
</evidence>
<accession>D8ML00</accession>
<dbReference type="Proteomes" id="UP000008793">
    <property type="component" value="Chromosome"/>
</dbReference>
<keyword evidence="1" id="KW-0732">Signal</keyword>